<comment type="caution">
    <text evidence="9">The sequence shown here is derived from an EMBL/GenBank/DDBJ whole genome shotgun (WGS) entry which is preliminary data.</text>
</comment>
<evidence type="ECO:0000256" key="7">
    <source>
        <dbReference type="SAM" id="MobiDB-lite"/>
    </source>
</evidence>
<dbReference type="InterPro" id="IPR029472">
    <property type="entry name" value="Copia-like_N"/>
</dbReference>
<evidence type="ECO:0000256" key="1">
    <source>
        <dbReference type="ARBA" id="ARBA00004604"/>
    </source>
</evidence>
<dbReference type="Pfam" id="PF07767">
    <property type="entry name" value="Nop53"/>
    <property type="match status" value="1"/>
</dbReference>
<protein>
    <recommendedName>
        <fullName evidence="4">Ribosome biogenesis protein NOP53</fullName>
    </recommendedName>
</protein>
<evidence type="ECO:0000256" key="6">
    <source>
        <dbReference type="ARBA" id="ARBA00023242"/>
    </source>
</evidence>
<evidence type="ECO:0000313" key="10">
    <source>
        <dbReference type="Proteomes" id="UP001358586"/>
    </source>
</evidence>
<feature type="region of interest" description="Disordered" evidence="7">
    <location>
        <begin position="209"/>
        <end position="265"/>
    </location>
</feature>
<evidence type="ECO:0000256" key="5">
    <source>
        <dbReference type="ARBA" id="ARBA00022517"/>
    </source>
</evidence>
<evidence type="ECO:0000256" key="3">
    <source>
        <dbReference type="ARBA" id="ARBA00008838"/>
    </source>
</evidence>
<dbReference type="InterPro" id="IPR011687">
    <property type="entry name" value="Nop53/GLTSCR2"/>
</dbReference>
<feature type="domain" description="Retrotransposon Copia-like N-terminal" evidence="8">
    <location>
        <begin position="369"/>
        <end position="406"/>
    </location>
</feature>
<dbReference type="EMBL" id="JARKNE010000010">
    <property type="protein sequence ID" value="KAK5795708.1"/>
    <property type="molecule type" value="Genomic_DNA"/>
</dbReference>
<sequence>MGKKSKTSRKGKKAWRANISTEDIHDFFEKSTKDALSGGSLTSAPTESLFFIDKSQDLSVKKKIEKKREKVLRVDSMLKKNPFVEAVPSSKQKSSKKKKKEALNAKDVVQDVPKDETVPDSGMVPIWGDGGQHSGKARQVSKQSIIPAVEVEPPGCSYNPTFDSHQDSLAQAVAEEMQKAYKIELGPQPVPLTVMGEVVDEDDKYFIEADDENDDEMDEENLSEDDKATEKRPLKTKRVTRVELNKRARRKEQQKKEAEAKKAEEFSKDIDNLPDILQEIAKEDEEKQKRHLRKAIAKQERLKACPPRLGKYKFQAAPPQVLLSEELTGSLRKLKGCATLARDRFKSLEKRGLIPPSARSGSPYYLLQFDNPDLWLISQPSTPLNYDTWKRWMLIALSAKNKHGFITSCLDNIESHGDYLMHKSVSLLHIKDPLFKRIAASRLARFAIDGILFAFTIFGGAQELLNVLVYAKDELTLKEALKALNALSKSVQFKYMKMQTSTFCFADEAVKALRNAGAIRL</sequence>
<feature type="compositionally biased region" description="Basic and acidic residues" evidence="7">
    <location>
        <begin position="254"/>
        <end position="265"/>
    </location>
</feature>
<feature type="compositionally biased region" description="Basic and acidic residues" evidence="7">
    <location>
        <begin position="101"/>
        <end position="117"/>
    </location>
</feature>
<reference evidence="9 10" key="1">
    <citation type="submission" date="2023-03" db="EMBL/GenBank/DDBJ databases">
        <title>WGS of Gossypium arboreum.</title>
        <authorList>
            <person name="Yu D."/>
        </authorList>
    </citation>
    <scope>NUCLEOTIDE SEQUENCE [LARGE SCALE GENOMIC DNA]</scope>
    <source>
        <tissue evidence="9">Leaf</tissue>
    </source>
</reference>
<proteinExistence type="inferred from homology"/>
<feature type="compositionally biased region" description="Acidic residues" evidence="7">
    <location>
        <begin position="209"/>
        <end position="223"/>
    </location>
</feature>
<accession>A0ABR0NP39</accession>
<name>A0ABR0NP39_GOSAR</name>
<feature type="compositionally biased region" description="Basic and acidic residues" evidence="7">
    <location>
        <begin position="224"/>
        <end position="233"/>
    </location>
</feature>
<evidence type="ECO:0000256" key="4">
    <source>
        <dbReference type="ARBA" id="ARBA00018339"/>
    </source>
</evidence>
<gene>
    <name evidence="9" type="ORF">PVK06_036980</name>
</gene>
<keyword evidence="5" id="KW-0690">Ribosome biogenesis</keyword>
<comment type="similarity">
    <text evidence="3">Belongs to the NOP53 family.</text>
</comment>
<comment type="subcellular location">
    <subcellularLocation>
        <location evidence="1">Nucleus</location>
        <location evidence="1">Nucleolus</location>
    </subcellularLocation>
    <subcellularLocation>
        <location evidence="2">Nucleus</location>
        <location evidence="2">Nucleoplasm</location>
    </subcellularLocation>
</comment>
<dbReference type="Proteomes" id="UP001358586">
    <property type="component" value="Chromosome 10"/>
</dbReference>
<dbReference type="PANTHER" id="PTHR14211">
    <property type="entry name" value="GLIOMA SUPPRESSOR CANDIDATE REGION GENE 2"/>
    <property type="match status" value="1"/>
</dbReference>
<feature type="region of interest" description="Disordered" evidence="7">
    <location>
        <begin position="85"/>
        <end position="142"/>
    </location>
</feature>
<dbReference type="PANTHER" id="PTHR14211:SF7">
    <property type="entry name" value="RIBOSOME BIOGENESIS PROTEIN NOP53"/>
    <property type="match status" value="1"/>
</dbReference>
<organism evidence="9 10">
    <name type="scientific">Gossypium arboreum</name>
    <name type="common">Tree cotton</name>
    <name type="synonym">Gossypium nanking</name>
    <dbReference type="NCBI Taxonomy" id="29729"/>
    <lineage>
        <taxon>Eukaryota</taxon>
        <taxon>Viridiplantae</taxon>
        <taxon>Streptophyta</taxon>
        <taxon>Embryophyta</taxon>
        <taxon>Tracheophyta</taxon>
        <taxon>Spermatophyta</taxon>
        <taxon>Magnoliopsida</taxon>
        <taxon>eudicotyledons</taxon>
        <taxon>Gunneridae</taxon>
        <taxon>Pentapetalae</taxon>
        <taxon>rosids</taxon>
        <taxon>malvids</taxon>
        <taxon>Malvales</taxon>
        <taxon>Malvaceae</taxon>
        <taxon>Malvoideae</taxon>
        <taxon>Gossypium</taxon>
    </lineage>
</organism>
<dbReference type="Pfam" id="PF14244">
    <property type="entry name" value="Retrotran_gag_3"/>
    <property type="match status" value="1"/>
</dbReference>
<keyword evidence="6" id="KW-0539">Nucleus</keyword>
<evidence type="ECO:0000259" key="8">
    <source>
        <dbReference type="Pfam" id="PF14244"/>
    </source>
</evidence>
<evidence type="ECO:0000256" key="2">
    <source>
        <dbReference type="ARBA" id="ARBA00004642"/>
    </source>
</evidence>
<keyword evidence="10" id="KW-1185">Reference proteome</keyword>
<evidence type="ECO:0000313" key="9">
    <source>
        <dbReference type="EMBL" id="KAK5795708.1"/>
    </source>
</evidence>